<protein>
    <submittedName>
        <fullName evidence="1">Deazaflavin-dependent oxidoreductase, nitroreductase family</fullName>
    </submittedName>
</protein>
<organism evidence="1 2">
    <name type="scientific">Actinacidiphila paucisporea</name>
    <dbReference type="NCBI Taxonomy" id="310782"/>
    <lineage>
        <taxon>Bacteria</taxon>
        <taxon>Bacillati</taxon>
        <taxon>Actinomycetota</taxon>
        <taxon>Actinomycetes</taxon>
        <taxon>Kitasatosporales</taxon>
        <taxon>Streptomycetaceae</taxon>
        <taxon>Actinacidiphila</taxon>
    </lineage>
</organism>
<proteinExistence type="predicted"/>
<evidence type="ECO:0000313" key="2">
    <source>
        <dbReference type="Proteomes" id="UP000184111"/>
    </source>
</evidence>
<sequence>MTTDANAGAAGSRPQARARTLPGQRLVNVLVRGLLRTPGLSRVIGTRLVTLYVVGRKSQRRYSVPVAYLAEGDDLLIGTSFGWGRNLRTGEPVAIRLKGRRRWADVQVATRESDVLSAYAHMAQVNPTFAKFNGIRVGADGEPDRDDLRSVWQSGARALRLTPR</sequence>
<keyword evidence="2" id="KW-1185">Reference proteome</keyword>
<name>A0A1M7NH66_9ACTN</name>
<accession>A0A1M7NH66</accession>
<dbReference type="EMBL" id="FRBI01000018">
    <property type="protein sequence ID" value="SHN02609.1"/>
    <property type="molecule type" value="Genomic_DNA"/>
</dbReference>
<gene>
    <name evidence="1" type="ORF">SAMN05216499_118119</name>
</gene>
<dbReference type="Gene3D" id="2.30.110.10">
    <property type="entry name" value="Electron Transport, Fmn-binding Protein, Chain A"/>
    <property type="match status" value="1"/>
</dbReference>
<dbReference type="STRING" id="310782.SAMN05216499_118119"/>
<dbReference type="Proteomes" id="UP000184111">
    <property type="component" value="Unassembled WGS sequence"/>
</dbReference>
<reference evidence="1 2" key="1">
    <citation type="submission" date="2016-11" db="EMBL/GenBank/DDBJ databases">
        <authorList>
            <person name="Jaros S."/>
            <person name="Januszkiewicz K."/>
            <person name="Wedrychowicz H."/>
        </authorList>
    </citation>
    <scope>NUCLEOTIDE SEQUENCE [LARGE SCALE GENOMIC DNA]</scope>
    <source>
        <strain evidence="1 2">CGMCC 4.2025</strain>
    </source>
</reference>
<dbReference type="RefSeq" id="WP_073501128.1">
    <property type="nucleotide sequence ID" value="NZ_FRBI01000018.1"/>
</dbReference>
<evidence type="ECO:0000313" key="1">
    <source>
        <dbReference type="EMBL" id="SHN02609.1"/>
    </source>
</evidence>
<dbReference type="InterPro" id="IPR012349">
    <property type="entry name" value="Split_barrel_FMN-bd"/>
</dbReference>
<dbReference type="OrthoDB" id="3292498at2"/>
<dbReference type="AlphaFoldDB" id="A0A1M7NH66"/>